<dbReference type="InterPro" id="IPR012296">
    <property type="entry name" value="Nuclease_put_TT1808"/>
</dbReference>
<proteinExistence type="predicted"/>
<comment type="caution">
    <text evidence="2">The sequence shown here is derived from an EMBL/GenBank/DDBJ whole genome shotgun (WGS) entry which is preliminary data.</text>
</comment>
<dbReference type="Gene3D" id="3.90.1570.10">
    <property type="entry name" value="tt1808, chain A"/>
    <property type="match status" value="1"/>
</dbReference>
<gene>
    <name evidence="2" type="ORF">CQW44_24800</name>
</gene>
<accession>A0A3R8SA10</accession>
<dbReference type="CDD" id="cd06260">
    <property type="entry name" value="DUF820-like"/>
    <property type="match status" value="1"/>
</dbReference>
<evidence type="ECO:0000313" key="2">
    <source>
        <dbReference type="EMBL" id="RRQ83655.1"/>
    </source>
</evidence>
<dbReference type="RefSeq" id="WP_125209782.1">
    <property type="nucleotide sequence ID" value="NZ_PDER01000009.1"/>
</dbReference>
<organism evidence="2 3">
    <name type="scientific">Streptomyces griseofuscus</name>
    <dbReference type="NCBI Taxonomy" id="146922"/>
    <lineage>
        <taxon>Bacteria</taxon>
        <taxon>Bacillati</taxon>
        <taxon>Actinomycetota</taxon>
        <taxon>Actinomycetes</taxon>
        <taxon>Kitasatosporales</taxon>
        <taxon>Streptomycetaceae</taxon>
        <taxon>Streptomyces</taxon>
    </lineage>
</organism>
<reference evidence="2 3" key="1">
    <citation type="submission" date="2017-10" db="EMBL/GenBank/DDBJ databases">
        <title>Draft genome of actinobacteria isolated from guarana (Paullinia cupana (Mart.) Ducke.</title>
        <authorList>
            <person name="Siqueira K.A."/>
            <person name="Liotti R.G."/>
            <person name="Mendes T.A."/>
            <person name="Soares M.A."/>
        </authorList>
    </citation>
    <scope>NUCLEOTIDE SEQUENCE [LARGE SCALE GENOMIC DNA]</scope>
    <source>
        <strain evidence="2 3">199</strain>
    </source>
</reference>
<dbReference type="Pfam" id="PF05685">
    <property type="entry name" value="Uma2"/>
    <property type="match status" value="1"/>
</dbReference>
<dbReference type="Proteomes" id="UP000276379">
    <property type="component" value="Unassembled WGS sequence"/>
</dbReference>
<protein>
    <recommendedName>
        <fullName evidence="1">Putative restriction endonuclease domain-containing protein</fullName>
    </recommendedName>
</protein>
<keyword evidence="3" id="KW-1185">Reference proteome</keyword>
<feature type="domain" description="Putative restriction endonuclease" evidence="1">
    <location>
        <begin position="24"/>
        <end position="168"/>
    </location>
</feature>
<evidence type="ECO:0000259" key="1">
    <source>
        <dbReference type="Pfam" id="PF05685"/>
    </source>
</evidence>
<dbReference type="PANTHER" id="PTHR35400:SF3">
    <property type="entry name" value="SLL1072 PROTEIN"/>
    <property type="match status" value="1"/>
</dbReference>
<sequence length="198" mass="22801">MTILEDRIEIKMADENAECLDQWFERLERMPVPEGYKAEIVGGSVFMTPQRDIHWETIREILWALEDHFGRRRTRVFTDVRIDFPGFQNGFCPDVAKLREGATKDERGRWRHEDVDFVAEVISKGTAHNDYGPKKAAYALAGVPVYLIANPYQGRCHVYTEPKEDSYACELRVNYGTDVDMTTTALGLLVKTAHFPRD</sequence>
<dbReference type="AlphaFoldDB" id="A0A3R8SA10"/>
<name>A0A3R8SA10_9ACTN</name>
<evidence type="ECO:0000313" key="3">
    <source>
        <dbReference type="Proteomes" id="UP000276379"/>
    </source>
</evidence>
<dbReference type="SUPFAM" id="SSF52980">
    <property type="entry name" value="Restriction endonuclease-like"/>
    <property type="match status" value="1"/>
</dbReference>
<dbReference type="InterPro" id="IPR008538">
    <property type="entry name" value="Uma2"/>
</dbReference>
<dbReference type="PANTHER" id="PTHR35400">
    <property type="entry name" value="SLR1083 PROTEIN"/>
    <property type="match status" value="1"/>
</dbReference>
<dbReference type="EMBL" id="PDES01000011">
    <property type="protein sequence ID" value="RRQ83655.1"/>
    <property type="molecule type" value="Genomic_DNA"/>
</dbReference>
<dbReference type="InterPro" id="IPR011335">
    <property type="entry name" value="Restrct_endonuc-II-like"/>
</dbReference>